<dbReference type="Proteomes" id="UP001319930">
    <property type="component" value="Plasmid pNUITM-VK2"/>
</dbReference>
<evidence type="ECO:0000313" key="3">
    <source>
        <dbReference type="EMBL" id="BDB30907.1"/>
    </source>
</evidence>
<evidence type="ECO:0000313" key="2">
    <source>
        <dbReference type="EMBL" id="ANS55218.1"/>
    </source>
</evidence>
<dbReference type="RefSeq" id="WP_014839934.1">
    <property type="nucleotide sequence ID" value="NZ_AP018583.1"/>
</dbReference>
<keyword evidence="1" id="KW-0812">Transmembrane</keyword>
<dbReference type="EMBL" id="KU318421">
    <property type="protein sequence ID" value="ANS55218.1"/>
    <property type="molecule type" value="Genomic_DNA"/>
</dbReference>
<accession>A0A1B1LQ82</accession>
<evidence type="ECO:0000313" key="4">
    <source>
        <dbReference type="Proteomes" id="UP001319930"/>
    </source>
</evidence>
<gene>
    <name evidence="3" type="ORF">NUITMVK2_0210</name>
</gene>
<geneLocation type="plasmid" evidence="2">
    <name>pKP04VIM</name>
</geneLocation>
<dbReference type="AlphaFoldDB" id="A0A1B1LQ82"/>
<feature type="transmembrane region" description="Helical" evidence="1">
    <location>
        <begin position="41"/>
        <end position="64"/>
    </location>
</feature>
<reference evidence="2" key="1">
    <citation type="submission" date="2015-12" db="EMBL/GenBank/DDBJ databases">
        <title>Klebsiella pneumoniae strain KP04 plasmid pKP04VIM, complete sequence.</title>
        <authorList>
            <person name="Li R."/>
            <person name="Lin D."/>
            <person name="Chen C."/>
        </authorList>
    </citation>
    <scope>NUCLEOTIDE SEQUENCE</scope>
    <source>
        <plasmid evidence="2">pKP04VIM</plasmid>
    </source>
</reference>
<dbReference type="PATRIC" id="fig|573.1650.peg.5507"/>
<dbReference type="EMBL" id="AP025164">
    <property type="protein sequence ID" value="BDB30907.1"/>
    <property type="molecule type" value="Genomic_DNA"/>
</dbReference>
<evidence type="ECO:0000256" key="1">
    <source>
        <dbReference type="SAM" id="Phobius"/>
    </source>
</evidence>
<proteinExistence type="predicted"/>
<protein>
    <submittedName>
        <fullName evidence="2">Uncharacterized protein</fullName>
    </submittedName>
</protein>
<geneLocation type="plasmid" evidence="3 4">
    <name>pNUITM-VK2</name>
</geneLocation>
<organism evidence="2">
    <name type="scientific">Klebsiella pneumoniae</name>
    <dbReference type="NCBI Taxonomy" id="573"/>
    <lineage>
        <taxon>Bacteria</taxon>
        <taxon>Pseudomonadati</taxon>
        <taxon>Pseudomonadota</taxon>
        <taxon>Gammaproteobacteria</taxon>
        <taxon>Enterobacterales</taxon>
        <taxon>Enterobacteriaceae</taxon>
        <taxon>Klebsiella/Raoultella group</taxon>
        <taxon>Klebsiella</taxon>
        <taxon>Klebsiella pneumoniae complex</taxon>
    </lineage>
</organism>
<keyword evidence="1" id="KW-1133">Transmembrane helix</keyword>
<reference evidence="3 4" key="2">
    <citation type="submission" date="2021-09" db="EMBL/GenBank/DDBJ databases">
        <title>Whole genome sequencing of antimicrobial-resistant bacteria isolated from aquatic animals, plants, and environment in Asia.</title>
        <authorList>
            <person name="Hirabayashi A."/>
            <person name="Suzuki M."/>
        </authorList>
    </citation>
    <scope>NUCLEOTIDE SEQUENCE [LARGE SCALE GENOMIC DNA]</scope>
    <source>
        <strain evidence="3 4">NUITM-VK2</strain>
        <plasmid evidence="3 4">pNUITM-VK2</plasmid>
    </source>
</reference>
<feature type="transmembrane region" description="Helical" evidence="1">
    <location>
        <begin position="70"/>
        <end position="88"/>
    </location>
</feature>
<feature type="transmembrane region" description="Helical" evidence="1">
    <location>
        <begin position="6"/>
        <end position="29"/>
    </location>
</feature>
<name>A0A1B1LQ82_KLEPN</name>
<keyword evidence="2" id="KW-0614">Plasmid</keyword>
<sequence length="107" mass="11809">MNYAIFMVVTALCAYGLNFLTSKIGAGANHNNQGDGREGKALRCIISFILLLVALFLPITPAVIHLGVEFAALVNFIASVVLYTLAGIKEKRRMKKQRKTEKAEQKR</sequence>
<dbReference type="GeneID" id="93756787"/>
<keyword evidence="1" id="KW-0472">Membrane</keyword>